<gene>
    <name evidence="5" type="ORF">METZ01_LOCUS157706</name>
</gene>
<keyword evidence="3" id="KW-0808">Transferase</keyword>
<dbReference type="Gene3D" id="3.30.1330.30">
    <property type="match status" value="1"/>
</dbReference>
<dbReference type="CDD" id="cd18103">
    <property type="entry name" value="SpoU-like_RlmB"/>
    <property type="match status" value="1"/>
</dbReference>
<comment type="similarity">
    <text evidence="1">Belongs to the class IV-like SAM-binding methyltransferase superfamily. RNA methyltransferase TrmH family.</text>
</comment>
<dbReference type="InterPro" id="IPR001537">
    <property type="entry name" value="SpoU_MeTrfase"/>
</dbReference>
<dbReference type="FunFam" id="3.40.1280.10:FF:000008">
    <property type="entry name" value="Group 3 RNA methyltransferase TrmH"/>
    <property type="match status" value="1"/>
</dbReference>
<sequence length="250" mass="26938">VLPVVSDRVIYGIQAVRQALKQQAGQVVEVYLLQNIGRERLERLADELRIMPINLKHCSAGRLAALTGTDKHQGVAARIVQPAAMGEREAREYVTGLVQPLILILDSVQDPRNFGSCLRTAEAAGVALVVTARNRSVNLTPVVSKVASGAAELQAQARVGNLARFIDFLRDQGIWIVGTDAAAKHSLFDLDATGATALVMGGEGRGLRRLTREHCDQLIRLPMRGAVDSLNLSVAAGVCLYECLRQRGAT</sequence>
<dbReference type="Pfam" id="PF08032">
    <property type="entry name" value="SpoU_sub_bind"/>
    <property type="match status" value="1"/>
</dbReference>
<dbReference type="GO" id="GO:0003723">
    <property type="term" value="F:RNA binding"/>
    <property type="evidence" value="ECO:0007669"/>
    <property type="project" value="InterPro"/>
</dbReference>
<dbReference type="PANTHER" id="PTHR46429">
    <property type="entry name" value="23S RRNA (GUANOSINE-2'-O-)-METHYLTRANSFERASE RLMB"/>
    <property type="match status" value="1"/>
</dbReference>
<dbReference type="EMBL" id="UINC01026783">
    <property type="protein sequence ID" value="SVB04852.1"/>
    <property type="molecule type" value="Genomic_DNA"/>
</dbReference>
<dbReference type="SUPFAM" id="SSF75217">
    <property type="entry name" value="alpha/beta knot"/>
    <property type="match status" value="1"/>
</dbReference>
<dbReference type="SUPFAM" id="SSF55315">
    <property type="entry name" value="L30e-like"/>
    <property type="match status" value="1"/>
</dbReference>
<feature type="non-terminal residue" evidence="5">
    <location>
        <position position="1"/>
    </location>
</feature>
<proteinExistence type="inferred from homology"/>
<dbReference type="InterPro" id="IPR004441">
    <property type="entry name" value="rRNA_MeTrfase_TrmH"/>
</dbReference>
<dbReference type="GO" id="GO:0070039">
    <property type="term" value="F:rRNA (guanosine-2'-O-)-methyltransferase activity"/>
    <property type="evidence" value="ECO:0007669"/>
    <property type="project" value="TreeGrafter"/>
</dbReference>
<dbReference type="AlphaFoldDB" id="A0A382AUU8"/>
<evidence type="ECO:0000256" key="2">
    <source>
        <dbReference type="ARBA" id="ARBA00022603"/>
    </source>
</evidence>
<name>A0A382AUU8_9ZZZZ</name>
<dbReference type="InterPro" id="IPR029064">
    <property type="entry name" value="Ribosomal_eL30-like_sf"/>
</dbReference>
<dbReference type="GO" id="GO:0005829">
    <property type="term" value="C:cytosol"/>
    <property type="evidence" value="ECO:0007669"/>
    <property type="project" value="TreeGrafter"/>
</dbReference>
<dbReference type="SMART" id="SM00967">
    <property type="entry name" value="SpoU_sub_bind"/>
    <property type="match status" value="1"/>
</dbReference>
<dbReference type="InterPro" id="IPR013123">
    <property type="entry name" value="SpoU_subst-bd"/>
</dbReference>
<evidence type="ECO:0000313" key="5">
    <source>
        <dbReference type="EMBL" id="SVB04852.1"/>
    </source>
</evidence>
<evidence type="ECO:0000256" key="1">
    <source>
        <dbReference type="ARBA" id="ARBA00007228"/>
    </source>
</evidence>
<evidence type="ECO:0000256" key="3">
    <source>
        <dbReference type="ARBA" id="ARBA00022679"/>
    </source>
</evidence>
<dbReference type="Gene3D" id="3.40.1280.10">
    <property type="match status" value="1"/>
</dbReference>
<evidence type="ECO:0000259" key="4">
    <source>
        <dbReference type="SMART" id="SM00967"/>
    </source>
</evidence>
<keyword evidence="2" id="KW-0489">Methyltransferase</keyword>
<dbReference type="InterPro" id="IPR029026">
    <property type="entry name" value="tRNA_m1G_MTases_N"/>
</dbReference>
<protein>
    <recommendedName>
        <fullName evidence="4">RNA 2-O ribose methyltransferase substrate binding domain-containing protein</fullName>
    </recommendedName>
</protein>
<dbReference type="NCBIfam" id="TIGR00186">
    <property type="entry name" value="rRNA_methyl_3"/>
    <property type="match status" value="1"/>
</dbReference>
<feature type="domain" description="RNA 2-O ribose methyltransferase substrate binding" evidence="4">
    <location>
        <begin position="9"/>
        <end position="85"/>
    </location>
</feature>
<dbReference type="InterPro" id="IPR029028">
    <property type="entry name" value="Alpha/beta_knot_MTases"/>
</dbReference>
<accession>A0A382AUU8</accession>
<reference evidence="5" key="1">
    <citation type="submission" date="2018-05" db="EMBL/GenBank/DDBJ databases">
        <authorList>
            <person name="Lanie J.A."/>
            <person name="Ng W.-L."/>
            <person name="Kazmierczak K.M."/>
            <person name="Andrzejewski T.M."/>
            <person name="Davidsen T.M."/>
            <person name="Wayne K.J."/>
            <person name="Tettelin H."/>
            <person name="Glass J.I."/>
            <person name="Rusch D."/>
            <person name="Podicherti R."/>
            <person name="Tsui H.-C.T."/>
            <person name="Winkler M.E."/>
        </authorList>
    </citation>
    <scope>NUCLEOTIDE SEQUENCE</scope>
</reference>
<dbReference type="Pfam" id="PF00588">
    <property type="entry name" value="SpoU_methylase"/>
    <property type="match status" value="1"/>
</dbReference>
<organism evidence="5">
    <name type="scientific">marine metagenome</name>
    <dbReference type="NCBI Taxonomy" id="408172"/>
    <lineage>
        <taxon>unclassified sequences</taxon>
        <taxon>metagenomes</taxon>
        <taxon>ecological metagenomes</taxon>
    </lineage>
</organism>
<dbReference type="PANTHER" id="PTHR46429:SF1">
    <property type="entry name" value="23S RRNA (GUANOSINE-2'-O-)-METHYLTRANSFERASE RLMB"/>
    <property type="match status" value="1"/>
</dbReference>